<name>A0A1I4B666_9HYPH</name>
<evidence type="ECO:0000313" key="2">
    <source>
        <dbReference type="Proteomes" id="UP000198755"/>
    </source>
</evidence>
<evidence type="ECO:0000313" key="1">
    <source>
        <dbReference type="EMBL" id="SFK63850.1"/>
    </source>
</evidence>
<dbReference type="OrthoDB" id="8480871at2"/>
<dbReference type="RefSeq" id="WP_091684669.1">
    <property type="nucleotide sequence ID" value="NZ_FOSN01000013.1"/>
</dbReference>
<proteinExistence type="predicted"/>
<dbReference type="AlphaFoldDB" id="A0A1I4B666"/>
<dbReference type="Proteomes" id="UP000198755">
    <property type="component" value="Unassembled WGS sequence"/>
</dbReference>
<sequence>MRKENQWTLGQHHFVLPDLPDNLRGRHGCSLQRATFDPSVGEEVYALFREEPDYADQYGQAIPLNLIAHTGLVRTPCGIVAFIVWQIAAGSPQEVMVEQYLNAQDIGALRLVLSAANQSHFKLVIINNQSAEVGAFVDFENVFKFDELASAMVSAIGHEPLGNFAAATDHAMRTLTVPELIVLSDLDFVGNS</sequence>
<organism evidence="1 2">
    <name type="scientific">Methylocapsa palsarum</name>
    <dbReference type="NCBI Taxonomy" id="1612308"/>
    <lineage>
        <taxon>Bacteria</taxon>
        <taxon>Pseudomonadati</taxon>
        <taxon>Pseudomonadota</taxon>
        <taxon>Alphaproteobacteria</taxon>
        <taxon>Hyphomicrobiales</taxon>
        <taxon>Beijerinckiaceae</taxon>
        <taxon>Methylocapsa</taxon>
    </lineage>
</organism>
<keyword evidence="2" id="KW-1185">Reference proteome</keyword>
<gene>
    <name evidence="1" type="ORF">SAMN05444581_11325</name>
</gene>
<reference evidence="1 2" key="1">
    <citation type="submission" date="2016-10" db="EMBL/GenBank/DDBJ databases">
        <authorList>
            <person name="de Groot N.N."/>
        </authorList>
    </citation>
    <scope>NUCLEOTIDE SEQUENCE [LARGE SCALE GENOMIC DNA]</scope>
    <source>
        <strain evidence="1 2">NE2</strain>
    </source>
</reference>
<dbReference type="EMBL" id="FOSN01000013">
    <property type="protein sequence ID" value="SFK63850.1"/>
    <property type="molecule type" value="Genomic_DNA"/>
</dbReference>
<protein>
    <submittedName>
        <fullName evidence="1">Uncharacterized protein</fullName>
    </submittedName>
</protein>
<accession>A0A1I4B666</accession>